<gene>
    <name evidence="1" type="ORF">Kpho01_31900</name>
</gene>
<organism evidence="1 2">
    <name type="scientific">Kitasatospora phosalacinea</name>
    <dbReference type="NCBI Taxonomy" id="2065"/>
    <lineage>
        <taxon>Bacteria</taxon>
        <taxon>Bacillati</taxon>
        <taxon>Actinomycetota</taxon>
        <taxon>Actinomycetes</taxon>
        <taxon>Kitasatosporales</taxon>
        <taxon>Streptomycetaceae</taxon>
        <taxon>Kitasatospora</taxon>
    </lineage>
</organism>
<dbReference type="Pfam" id="PF11209">
    <property type="entry name" value="LmeA"/>
    <property type="match status" value="1"/>
</dbReference>
<dbReference type="EMBL" id="BSRX01000017">
    <property type="protein sequence ID" value="GLW55179.1"/>
    <property type="molecule type" value="Genomic_DNA"/>
</dbReference>
<dbReference type="InterPro" id="IPR021373">
    <property type="entry name" value="DUF2993"/>
</dbReference>
<name>A0A9W6PFQ5_9ACTN</name>
<sequence>MHGSVKLLIGLGVVGGLLVGADRIAVGVAEDQAADAAVSSGWMTSRPDVEIDDFPFLTSALSGELDKVVMSSDGMTVTDGKETVTVHSFKANMSDVKFTDSYRGVTVGRGDGQGVISYQDLSKFVAGAAGGQIVLEYAGPGKVKTSVLGATVEGKLRSEGNEVVVDGFELGGLAAKLKPVVGDLLKPRRFALTGLPTGLSLSEATPEPDGVRLRFTLAPGTTLGH</sequence>
<dbReference type="Proteomes" id="UP001165143">
    <property type="component" value="Unassembled WGS sequence"/>
</dbReference>
<evidence type="ECO:0000313" key="1">
    <source>
        <dbReference type="EMBL" id="GLW55179.1"/>
    </source>
</evidence>
<proteinExistence type="predicted"/>
<evidence type="ECO:0000313" key="2">
    <source>
        <dbReference type="Proteomes" id="UP001165143"/>
    </source>
</evidence>
<evidence type="ECO:0008006" key="3">
    <source>
        <dbReference type="Google" id="ProtNLM"/>
    </source>
</evidence>
<accession>A0A9W6PFQ5</accession>
<comment type="caution">
    <text evidence="1">The sequence shown here is derived from an EMBL/GenBank/DDBJ whole genome shotgun (WGS) entry which is preliminary data.</text>
</comment>
<dbReference type="AlphaFoldDB" id="A0A9W6PFQ5"/>
<dbReference type="OrthoDB" id="3215846at2"/>
<protein>
    <recommendedName>
        <fullName evidence="3">DUF2993 domain-containing protein</fullName>
    </recommendedName>
</protein>
<reference evidence="1" key="1">
    <citation type="submission" date="2023-02" db="EMBL/GenBank/DDBJ databases">
        <title>Kitasatospora phosalacinea NBRC 14362.</title>
        <authorList>
            <person name="Ichikawa N."/>
            <person name="Sato H."/>
            <person name="Tonouchi N."/>
        </authorList>
    </citation>
    <scope>NUCLEOTIDE SEQUENCE</scope>
    <source>
        <strain evidence="1">NBRC 14362</strain>
    </source>
</reference>
<dbReference type="RefSeq" id="WP_033250493.1">
    <property type="nucleotide sequence ID" value="NZ_BSRX01000017.1"/>
</dbReference>